<comment type="caution">
    <text evidence="1">The sequence shown here is derived from an EMBL/GenBank/DDBJ whole genome shotgun (WGS) entry which is preliminary data.</text>
</comment>
<name>A0ACB8SX92_9AGAM</name>
<organism evidence="1 2">
    <name type="scientific">Artomyces pyxidatus</name>
    <dbReference type="NCBI Taxonomy" id="48021"/>
    <lineage>
        <taxon>Eukaryota</taxon>
        <taxon>Fungi</taxon>
        <taxon>Dikarya</taxon>
        <taxon>Basidiomycota</taxon>
        <taxon>Agaricomycotina</taxon>
        <taxon>Agaricomycetes</taxon>
        <taxon>Russulales</taxon>
        <taxon>Auriscalpiaceae</taxon>
        <taxon>Artomyces</taxon>
    </lineage>
</organism>
<evidence type="ECO:0000313" key="1">
    <source>
        <dbReference type="EMBL" id="KAI0061108.1"/>
    </source>
</evidence>
<dbReference type="Proteomes" id="UP000814140">
    <property type="component" value="Unassembled WGS sequence"/>
</dbReference>
<evidence type="ECO:0000313" key="2">
    <source>
        <dbReference type="Proteomes" id="UP000814140"/>
    </source>
</evidence>
<dbReference type="EMBL" id="MU277214">
    <property type="protein sequence ID" value="KAI0061108.1"/>
    <property type="molecule type" value="Genomic_DNA"/>
</dbReference>
<accession>A0ACB8SX92</accession>
<reference evidence="1" key="2">
    <citation type="journal article" date="2022" name="New Phytol.">
        <title>Evolutionary transition to the ectomycorrhizal habit in the genomes of a hyperdiverse lineage of mushroom-forming fungi.</title>
        <authorList>
            <person name="Looney B."/>
            <person name="Miyauchi S."/>
            <person name="Morin E."/>
            <person name="Drula E."/>
            <person name="Courty P.E."/>
            <person name="Kohler A."/>
            <person name="Kuo A."/>
            <person name="LaButti K."/>
            <person name="Pangilinan J."/>
            <person name="Lipzen A."/>
            <person name="Riley R."/>
            <person name="Andreopoulos W."/>
            <person name="He G."/>
            <person name="Johnson J."/>
            <person name="Nolan M."/>
            <person name="Tritt A."/>
            <person name="Barry K.W."/>
            <person name="Grigoriev I.V."/>
            <person name="Nagy L.G."/>
            <person name="Hibbett D."/>
            <person name="Henrissat B."/>
            <person name="Matheny P.B."/>
            <person name="Labbe J."/>
            <person name="Martin F.M."/>
        </authorList>
    </citation>
    <scope>NUCLEOTIDE SEQUENCE</scope>
    <source>
        <strain evidence="1">HHB10654</strain>
    </source>
</reference>
<gene>
    <name evidence="1" type="ORF">BV25DRAFT_792760</name>
</gene>
<keyword evidence="2" id="KW-1185">Reference proteome</keyword>
<proteinExistence type="predicted"/>
<sequence>MSEVRTSLPAFCLDNCHATSVPTTCVRGAIVLEQHPSLHTMGGGARYPYPKEVWSPAGGWWTRPSNWKTNTAVLFAGILGVTYGVWTVSAEKEWRYNEPSRPIPSMRWTKQYRDAHAAKESEES</sequence>
<protein>
    <submittedName>
        <fullName evidence="1">Uncharacterized protein</fullName>
    </submittedName>
</protein>
<reference evidence="1" key="1">
    <citation type="submission" date="2021-03" db="EMBL/GenBank/DDBJ databases">
        <authorList>
            <consortium name="DOE Joint Genome Institute"/>
            <person name="Ahrendt S."/>
            <person name="Looney B.P."/>
            <person name="Miyauchi S."/>
            <person name="Morin E."/>
            <person name="Drula E."/>
            <person name="Courty P.E."/>
            <person name="Chicoki N."/>
            <person name="Fauchery L."/>
            <person name="Kohler A."/>
            <person name="Kuo A."/>
            <person name="Labutti K."/>
            <person name="Pangilinan J."/>
            <person name="Lipzen A."/>
            <person name="Riley R."/>
            <person name="Andreopoulos W."/>
            <person name="He G."/>
            <person name="Johnson J."/>
            <person name="Barry K.W."/>
            <person name="Grigoriev I.V."/>
            <person name="Nagy L."/>
            <person name="Hibbett D."/>
            <person name="Henrissat B."/>
            <person name="Matheny P.B."/>
            <person name="Labbe J."/>
            <person name="Martin F."/>
        </authorList>
    </citation>
    <scope>NUCLEOTIDE SEQUENCE</scope>
    <source>
        <strain evidence="1">HHB10654</strain>
    </source>
</reference>